<dbReference type="EMBL" id="GBRH01215532">
    <property type="protein sequence ID" value="JAD82363.1"/>
    <property type="molecule type" value="Transcribed_RNA"/>
</dbReference>
<proteinExistence type="predicted"/>
<sequence length="227" mass="23889">MSSSPTGANETPVVATARTGQTWSTSYSSGPSVTGSAAPRGSRTSSPARCAYTTTASPSHAPQSSPSPAATRARASTSPARTEPVSVPGAASCTRVRLVTRHHPAPWQLNTPTTPPHLFMFQILSKLAPSRAGSEKRQSRVGRPGSCARSTEPSGRTSFLSRSKLWFPGLSLTYIGHPPIALAAPWYSAAGCKLWNMSQSGCMNSPRKRVLYETAATWTVCDAGSRG</sequence>
<reference evidence="2" key="1">
    <citation type="submission" date="2014-09" db="EMBL/GenBank/DDBJ databases">
        <authorList>
            <person name="Magalhaes I.L.F."/>
            <person name="Oliveira U."/>
            <person name="Santos F.R."/>
            <person name="Vidigal T.H.D.A."/>
            <person name="Brescovit A.D."/>
            <person name="Santos A.J."/>
        </authorList>
    </citation>
    <scope>NUCLEOTIDE SEQUENCE</scope>
    <source>
        <tissue evidence="2">Shoot tissue taken approximately 20 cm above the soil surface</tissue>
    </source>
</reference>
<evidence type="ECO:0000256" key="1">
    <source>
        <dbReference type="SAM" id="MobiDB-lite"/>
    </source>
</evidence>
<name>A0A0A9D6P1_ARUDO</name>
<feature type="region of interest" description="Disordered" evidence="1">
    <location>
        <begin position="130"/>
        <end position="156"/>
    </location>
</feature>
<dbReference type="AlphaFoldDB" id="A0A0A9D6P1"/>
<reference evidence="2" key="2">
    <citation type="journal article" date="2015" name="Data Brief">
        <title>Shoot transcriptome of the giant reed, Arundo donax.</title>
        <authorList>
            <person name="Barrero R.A."/>
            <person name="Guerrero F.D."/>
            <person name="Moolhuijzen P."/>
            <person name="Goolsby J.A."/>
            <person name="Tidwell J."/>
            <person name="Bellgard S.E."/>
            <person name="Bellgard M.I."/>
        </authorList>
    </citation>
    <scope>NUCLEOTIDE SEQUENCE</scope>
    <source>
        <tissue evidence="2">Shoot tissue taken approximately 20 cm above the soil surface</tissue>
    </source>
</reference>
<organism evidence="2">
    <name type="scientific">Arundo donax</name>
    <name type="common">Giant reed</name>
    <name type="synonym">Donax arundinaceus</name>
    <dbReference type="NCBI Taxonomy" id="35708"/>
    <lineage>
        <taxon>Eukaryota</taxon>
        <taxon>Viridiplantae</taxon>
        <taxon>Streptophyta</taxon>
        <taxon>Embryophyta</taxon>
        <taxon>Tracheophyta</taxon>
        <taxon>Spermatophyta</taxon>
        <taxon>Magnoliopsida</taxon>
        <taxon>Liliopsida</taxon>
        <taxon>Poales</taxon>
        <taxon>Poaceae</taxon>
        <taxon>PACMAD clade</taxon>
        <taxon>Arundinoideae</taxon>
        <taxon>Arundineae</taxon>
        <taxon>Arundo</taxon>
    </lineage>
</organism>
<feature type="compositionally biased region" description="Polar residues" evidence="1">
    <location>
        <begin position="18"/>
        <end position="35"/>
    </location>
</feature>
<protein>
    <submittedName>
        <fullName evidence="2">Uncharacterized protein</fullName>
    </submittedName>
</protein>
<accession>A0A0A9D6P1</accession>
<feature type="compositionally biased region" description="Low complexity" evidence="1">
    <location>
        <begin position="53"/>
        <end position="82"/>
    </location>
</feature>
<evidence type="ECO:0000313" key="2">
    <source>
        <dbReference type="EMBL" id="JAD82363.1"/>
    </source>
</evidence>
<feature type="region of interest" description="Disordered" evidence="1">
    <location>
        <begin position="1"/>
        <end position="89"/>
    </location>
</feature>